<dbReference type="AlphaFoldDB" id="K3ZCH6"/>
<dbReference type="HOGENOM" id="CLU_217001_0_0_1"/>
<evidence type="ECO:0000256" key="6">
    <source>
        <dbReference type="ARBA" id="ARBA00023136"/>
    </source>
</evidence>
<proteinExistence type="inferred from homology"/>
<dbReference type="Proteomes" id="UP000004995">
    <property type="component" value="Unassembled WGS sequence"/>
</dbReference>
<evidence type="ECO:0000256" key="4">
    <source>
        <dbReference type="ARBA" id="ARBA00022692"/>
    </source>
</evidence>
<evidence type="ECO:0000256" key="7">
    <source>
        <dbReference type="ARBA" id="ARBA00024340"/>
    </source>
</evidence>
<keyword evidence="4" id="KW-0812">Transmembrane</keyword>
<dbReference type="GO" id="GO:0005886">
    <property type="term" value="C:plasma membrane"/>
    <property type="evidence" value="ECO:0007669"/>
    <property type="project" value="UniProtKB-SubCell"/>
</dbReference>
<comment type="subcellular location">
    <subcellularLocation>
        <location evidence="1">Cell membrane</location>
        <topology evidence="1">Single-pass membrane protein</topology>
    </subcellularLocation>
</comment>
<dbReference type="InterPro" id="IPR012552">
    <property type="entry name" value="DVL"/>
</dbReference>
<evidence type="ECO:0000256" key="5">
    <source>
        <dbReference type="ARBA" id="ARBA00022989"/>
    </source>
</evidence>
<evidence type="ECO:0000313" key="8">
    <source>
        <dbReference type="EnsemblPlants" id="KQL15621"/>
    </source>
</evidence>
<dbReference type="Pfam" id="PF08137">
    <property type="entry name" value="DVL"/>
    <property type="match status" value="1"/>
</dbReference>
<accession>K3ZCH6</accession>
<evidence type="ECO:0000256" key="1">
    <source>
        <dbReference type="ARBA" id="ARBA00004162"/>
    </source>
</evidence>
<keyword evidence="9" id="KW-1185">Reference proteome</keyword>
<dbReference type="Gramene" id="KQL15621">
    <property type="protein sequence ID" value="KQL15621"/>
    <property type="gene ID" value="SETIT_024251mg"/>
</dbReference>
<evidence type="ECO:0000256" key="3">
    <source>
        <dbReference type="ARBA" id="ARBA00022475"/>
    </source>
</evidence>
<keyword evidence="3" id="KW-1003">Cell membrane</keyword>
<reference evidence="8" key="2">
    <citation type="submission" date="2018-08" db="UniProtKB">
        <authorList>
            <consortium name="EnsemblPlants"/>
        </authorList>
    </citation>
    <scope>IDENTIFICATION</scope>
    <source>
        <strain evidence="8">Yugu1</strain>
    </source>
</reference>
<evidence type="ECO:0000313" key="9">
    <source>
        <dbReference type="Proteomes" id="UP000004995"/>
    </source>
</evidence>
<keyword evidence="2" id="KW-0217">Developmental protein</keyword>
<dbReference type="EnsemblPlants" id="KQL15621">
    <property type="protein sequence ID" value="KQL15621"/>
    <property type="gene ID" value="SETIT_024251mg"/>
</dbReference>
<protein>
    <submittedName>
        <fullName evidence="8">Uncharacterized protein</fullName>
    </submittedName>
</protein>
<comment type="similarity">
    <text evidence="7">Belongs to the DVL/RTFL small polypeptides family.</text>
</comment>
<sequence>MTERKESSKLGKHRSCVKQQKGKLYIIKLCITMLICG</sequence>
<evidence type="ECO:0000256" key="2">
    <source>
        <dbReference type="ARBA" id="ARBA00022473"/>
    </source>
</evidence>
<name>K3ZCH6_SETIT</name>
<dbReference type="GO" id="GO:0008285">
    <property type="term" value="P:negative regulation of cell population proliferation"/>
    <property type="evidence" value="ECO:0007669"/>
    <property type="project" value="InterPro"/>
</dbReference>
<reference evidence="9" key="1">
    <citation type="journal article" date="2012" name="Nat. Biotechnol.">
        <title>Reference genome sequence of the model plant Setaria.</title>
        <authorList>
            <person name="Bennetzen J.L."/>
            <person name="Schmutz J."/>
            <person name="Wang H."/>
            <person name="Percifield R."/>
            <person name="Hawkins J."/>
            <person name="Pontaroli A.C."/>
            <person name="Estep M."/>
            <person name="Feng L."/>
            <person name="Vaughn J.N."/>
            <person name="Grimwood J."/>
            <person name="Jenkins J."/>
            <person name="Barry K."/>
            <person name="Lindquist E."/>
            <person name="Hellsten U."/>
            <person name="Deshpande S."/>
            <person name="Wang X."/>
            <person name="Wu X."/>
            <person name="Mitros T."/>
            <person name="Triplett J."/>
            <person name="Yang X."/>
            <person name="Ye C.Y."/>
            <person name="Mauro-Herrera M."/>
            <person name="Wang L."/>
            <person name="Li P."/>
            <person name="Sharma M."/>
            <person name="Sharma R."/>
            <person name="Ronald P.C."/>
            <person name="Panaud O."/>
            <person name="Kellogg E.A."/>
            <person name="Brutnell T.P."/>
            <person name="Doust A.N."/>
            <person name="Tuskan G.A."/>
            <person name="Rokhsar D."/>
            <person name="Devos K.M."/>
        </authorList>
    </citation>
    <scope>NUCLEOTIDE SEQUENCE [LARGE SCALE GENOMIC DNA]</scope>
    <source>
        <strain evidence="9">cv. Yugu1</strain>
    </source>
</reference>
<dbReference type="EMBL" id="AGNK02001739">
    <property type="status" value="NOT_ANNOTATED_CDS"/>
    <property type="molecule type" value="Genomic_DNA"/>
</dbReference>
<keyword evidence="5" id="KW-1133">Transmembrane helix</keyword>
<dbReference type="InParanoid" id="K3ZCH6"/>
<dbReference type="GO" id="GO:0048367">
    <property type="term" value="P:shoot system development"/>
    <property type="evidence" value="ECO:0007669"/>
    <property type="project" value="UniProtKB-ARBA"/>
</dbReference>
<keyword evidence="6" id="KW-0472">Membrane</keyword>
<organism evidence="8 9">
    <name type="scientific">Setaria italica</name>
    <name type="common">Foxtail millet</name>
    <name type="synonym">Panicum italicum</name>
    <dbReference type="NCBI Taxonomy" id="4555"/>
    <lineage>
        <taxon>Eukaryota</taxon>
        <taxon>Viridiplantae</taxon>
        <taxon>Streptophyta</taxon>
        <taxon>Embryophyta</taxon>
        <taxon>Tracheophyta</taxon>
        <taxon>Spermatophyta</taxon>
        <taxon>Magnoliopsida</taxon>
        <taxon>Liliopsida</taxon>
        <taxon>Poales</taxon>
        <taxon>Poaceae</taxon>
        <taxon>PACMAD clade</taxon>
        <taxon>Panicoideae</taxon>
        <taxon>Panicodae</taxon>
        <taxon>Paniceae</taxon>
        <taxon>Cenchrinae</taxon>
        <taxon>Setaria</taxon>
    </lineage>
</organism>